<dbReference type="InterPro" id="IPR003661">
    <property type="entry name" value="HisK_dim/P_dom"/>
</dbReference>
<evidence type="ECO:0000313" key="15">
    <source>
        <dbReference type="Proteomes" id="UP000503498"/>
    </source>
</evidence>
<dbReference type="Pfam" id="PF00512">
    <property type="entry name" value="HisKA"/>
    <property type="match status" value="1"/>
</dbReference>
<keyword evidence="10 11" id="KW-0472">Membrane</keyword>
<keyword evidence="5" id="KW-0808">Transferase</keyword>
<reference evidence="14 15" key="1">
    <citation type="submission" date="2020-04" db="EMBL/GenBank/DDBJ databases">
        <title>Genome-Wide Identification of 5-Methylcytosine Sites in Bacterial Genomes By High-Throughput Sequencing of MspJI Restriction Fragments.</title>
        <authorList>
            <person name="Wu V."/>
        </authorList>
    </citation>
    <scope>NUCLEOTIDE SEQUENCE [LARGE SCALE GENOMIC DNA]</scope>
    <source>
        <strain evidence="14 15">NEB122</strain>
    </source>
</reference>
<dbReference type="CDD" id="cd00075">
    <property type="entry name" value="HATPase"/>
    <property type="match status" value="1"/>
</dbReference>
<keyword evidence="8 11" id="KW-1133">Transmembrane helix</keyword>
<feature type="transmembrane region" description="Helical" evidence="11">
    <location>
        <begin position="192"/>
        <end position="214"/>
    </location>
</feature>
<dbReference type="SUPFAM" id="SSF47384">
    <property type="entry name" value="Homodimeric domain of signal transducing histidine kinase"/>
    <property type="match status" value="1"/>
</dbReference>
<keyword evidence="6 11" id="KW-0812">Transmembrane</keyword>
<keyword evidence="4" id="KW-0597">Phosphoprotein</keyword>
<dbReference type="PROSITE" id="PS50885">
    <property type="entry name" value="HAMP"/>
    <property type="match status" value="1"/>
</dbReference>
<dbReference type="SUPFAM" id="SSF55874">
    <property type="entry name" value="ATPase domain of HSP90 chaperone/DNA topoisomerase II/histidine kinase"/>
    <property type="match status" value="1"/>
</dbReference>
<organism evidence="14 15">
    <name type="scientific">Xanthomonas campestris pv. badrii</name>
    <dbReference type="NCBI Taxonomy" id="149696"/>
    <lineage>
        <taxon>Bacteria</taxon>
        <taxon>Pseudomonadati</taxon>
        <taxon>Pseudomonadota</taxon>
        <taxon>Gammaproteobacteria</taxon>
        <taxon>Lysobacterales</taxon>
        <taxon>Lysobacteraceae</taxon>
        <taxon>Xanthomonas</taxon>
    </lineage>
</organism>
<comment type="catalytic activity">
    <reaction evidence="1">
        <text>ATP + protein L-histidine = ADP + protein N-phospho-L-histidine.</text>
        <dbReference type="EC" id="2.7.13.3"/>
    </reaction>
</comment>
<evidence type="ECO:0000259" key="13">
    <source>
        <dbReference type="PROSITE" id="PS50885"/>
    </source>
</evidence>
<evidence type="ECO:0000256" key="5">
    <source>
        <dbReference type="ARBA" id="ARBA00022679"/>
    </source>
</evidence>
<feature type="domain" description="HAMP" evidence="13">
    <location>
        <begin position="214"/>
        <end position="261"/>
    </location>
</feature>
<dbReference type="Proteomes" id="UP000503498">
    <property type="component" value="Chromosome"/>
</dbReference>
<dbReference type="InterPro" id="IPR003594">
    <property type="entry name" value="HATPase_dom"/>
</dbReference>
<evidence type="ECO:0000256" key="10">
    <source>
        <dbReference type="ARBA" id="ARBA00023136"/>
    </source>
</evidence>
<dbReference type="Gene3D" id="3.30.565.10">
    <property type="entry name" value="Histidine kinase-like ATPase, C-terminal domain"/>
    <property type="match status" value="1"/>
</dbReference>
<dbReference type="InterPro" id="IPR005467">
    <property type="entry name" value="His_kinase_dom"/>
</dbReference>
<dbReference type="PROSITE" id="PS50109">
    <property type="entry name" value="HIS_KIN"/>
    <property type="match status" value="1"/>
</dbReference>
<evidence type="ECO:0000259" key="12">
    <source>
        <dbReference type="PROSITE" id="PS50109"/>
    </source>
</evidence>
<dbReference type="EC" id="2.7.13.3" evidence="3"/>
<evidence type="ECO:0000256" key="9">
    <source>
        <dbReference type="ARBA" id="ARBA00023012"/>
    </source>
</evidence>
<dbReference type="GO" id="GO:0005886">
    <property type="term" value="C:plasma membrane"/>
    <property type="evidence" value="ECO:0007669"/>
    <property type="project" value="TreeGrafter"/>
</dbReference>
<evidence type="ECO:0000256" key="2">
    <source>
        <dbReference type="ARBA" id="ARBA00004141"/>
    </source>
</evidence>
<evidence type="ECO:0000313" key="14">
    <source>
        <dbReference type="EMBL" id="QJD66648.1"/>
    </source>
</evidence>
<evidence type="ECO:0000256" key="11">
    <source>
        <dbReference type="SAM" id="Phobius"/>
    </source>
</evidence>
<keyword evidence="9" id="KW-0902">Two-component regulatory system</keyword>
<dbReference type="InterPro" id="IPR036890">
    <property type="entry name" value="HATPase_C_sf"/>
</dbReference>
<comment type="subcellular location">
    <subcellularLocation>
        <location evidence="2">Membrane</location>
        <topology evidence="2">Multi-pass membrane protein</topology>
    </subcellularLocation>
</comment>
<evidence type="ECO:0000256" key="8">
    <source>
        <dbReference type="ARBA" id="ARBA00022989"/>
    </source>
</evidence>
<dbReference type="Gene3D" id="1.10.287.130">
    <property type="match status" value="1"/>
</dbReference>
<name>A0A7Z2V853_XANCA</name>
<evidence type="ECO:0000256" key="6">
    <source>
        <dbReference type="ARBA" id="ARBA00022692"/>
    </source>
</evidence>
<keyword evidence="7 14" id="KW-0418">Kinase</keyword>
<dbReference type="RefSeq" id="WP_169704820.1">
    <property type="nucleotide sequence ID" value="NZ_CP051651.1"/>
</dbReference>
<accession>A0A7Z2V853</accession>
<dbReference type="EMBL" id="CP051651">
    <property type="protein sequence ID" value="QJD66648.1"/>
    <property type="molecule type" value="Genomic_DNA"/>
</dbReference>
<evidence type="ECO:0000256" key="7">
    <source>
        <dbReference type="ARBA" id="ARBA00022777"/>
    </source>
</evidence>
<proteinExistence type="predicted"/>
<dbReference type="InterPro" id="IPR003660">
    <property type="entry name" value="HAMP_dom"/>
</dbReference>
<dbReference type="PANTHER" id="PTHR45436:SF15">
    <property type="entry name" value="SENSOR HISTIDINE KINASE CUSS"/>
    <property type="match status" value="1"/>
</dbReference>
<dbReference type="AlphaFoldDB" id="A0A7Z2V853"/>
<dbReference type="InterPro" id="IPR004358">
    <property type="entry name" value="Sig_transdc_His_kin-like_C"/>
</dbReference>
<dbReference type="InterPro" id="IPR050428">
    <property type="entry name" value="TCS_sensor_his_kinase"/>
</dbReference>
<dbReference type="GO" id="GO:0000155">
    <property type="term" value="F:phosphorelay sensor kinase activity"/>
    <property type="evidence" value="ECO:0007669"/>
    <property type="project" value="InterPro"/>
</dbReference>
<dbReference type="InterPro" id="IPR036097">
    <property type="entry name" value="HisK_dim/P_sf"/>
</dbReference>
<dbReference type="CDD" id="cd00082">
    <property type="entry name" value="HisKA"/>
    <property type="match status" value="1"/>
</dbReference>
<feature type="transmembrane region" description="Helical" evidence="11">
    <location>
        <begin position="12"/>
        <end position="32"/>
    </location>
</feature>
<gene>
    <name evidence="14" type="ORF">HG421_02180</name>
</gene>
<sequence>MKARPLTWMYRSMMGQVTLLALLYLGGLVYWFGLRPLLEIPWTGSGDPLPRTASEVSTRLSHLVERTRHAPQENVSLKDDAVLAQIKARNPGFRWYARVGDREFDSGDGELWFHSQHFDKLAALRADPTYPQVCSQTERDMRTPQGLGHLSYYDCEGVVSYYEYAGIRTPLDLDASLVPFYPKWVWDSSRGLMLTGAGMFVIFVLIVGINVIMIGRITAVTRSFDPKHLDRKLPEAGLPSEVVPLVQAVNEMITKVDQAQKRREFFLSTAAHEMRTPLTVLRTRLEMLADGPLKDKLVGDVGRLTMLANQLLKLMSISGGRKLESLVDLGASCRRVIGERTPLAEARGVQLELRCGDGPVRVLGDPGLLDVAIANLVDNAVSFSPDGGRVEVGVSERAEVWVQDTGPGIAAEHLPTLFEPFAKFPPNRNGHGLGLAIVKAIAELHGGSVTAANVAQAGARFSLTLPPVVSAD</sequence>
<dbReference type="PANTHER" id="PTHR45436">
    <property type="entry name" value="SENSOR HISTIDINE KINASE YKOH"/>
    <property type="match status" value="1"/>
</dbReference>
<feature type="domain" description="Histidine kinase" evidence="12">
    <location>
        <begin position="269"/>
        <end position="469"/>
    </location>
</feature>
<protein>
    <recommendedName>
        <fullName evidence="3">histidine kinase</fullName>
        <ecNumber evidence="3">2.7.13.3</ecNumber>
    </recommendedName>
</protein>
<evidence type="ECO:0000256" key="3">
    <source>
        <dbReference type="ARBA" id="ARBA00012438"/>
    </source>
</evidence>
<evidence type="ECO:0000256" key="4">
    <source>
        <dbReference type="ARBA" id="ARBA00022553"/>
    </source>
</evidence>
<dbReference type="SMART" id="SM00388">
    <property type="entry name" value="HisKA"/>
    <property type="match status" value="1"/>
</dbReference>
<dbReference type="PRINTS" id="PR00344">
    <property type="entry name" value="BCTRLSENSOR"/>
</dbReference>
<reference evidence="14 15" key="2">
    <citation type="submission" date="2020-04" db="EMBL/GenBank/DDBJ databases">
        <authorList>
            <person name="Fomenkov A."/>
            <person name="Anton B.P."/>
            <person name="Roberts R.J."/>
        </authorList>
    </citation>
    <scope>NUCLEOTIDE SEQUENCE [LARGE SCALE GENOMIC DNA]</scope>
    <source>
        <strain evidence="14 15">NEB122</strain>
    </source>
</reference>
<evidence type="ECO:0000256" key="1">
    <source>
        <dbReference type="ARBA" id="ARBA00000085"/>
    </source>
</evidence>
<dbReference type="SMART" id="SM00387">
    <property type="entry name" value="HATPase_c"/>
    <property type="match status" value="1"/>
</dbReference>
<dbReference type="Pfam" id="PF02518">
    <property type="entry name" value="HATPase_c"/>
    <property type="match status" value="1"/>
</dbReference>